<keyword evidence="4" id="KW-1185">Reference proteome</keyword>
<dbReference type="EMBL" id="JACHGW010000001">
    <property type="protein sequence ID" value="MBB6048274.1"/>
    <property type="molecule type" value="Genomic_DNA"/>
</dbReference>
<proteinExistence type="inferred from homology"/>
<evidence type="ECO:0000313" key="4">
    <source>
        <dbReference type="Proteomes" id="UP000520814"/>
    </source>
</evidence>
<accession>A0A7W9W3C9</accession>
<evidence type="ECO:0000313" key="3">
    <source>
        <dbReference type="EMBL" id="MBB6048274.1"/>
    </source>
</evidence>
<dbReference type="Proteomes" id="UP000520814">
    <property type="component" value="Unassembled WGS sequence"/>
</dbReference>
<protein>
    <submittedName>
        <fullName evidence="3">Flp pilus assembly secretin CpaC</fullName>
    </submittedName>
</protein>
<comment type="caution">
    <text evidence="3">The sequence shown here is derived from an EMBL/GenBank/DDBJ whole genome shotgun (WGS) entry which is preliminary data.</text>
</comment>
<dbReference type="Pfam" id="PF00263">
    <property type="entry name" value="Secretin"/>
    <property type="match status" value="1"/>
</dbReference>
<dbReference type="AlphaFoldDB" id="A0A7W9W3C9"/>
<organism evidence="3 4">
    <name type="scientific">Armatimonas rosea</name>
    <dbReference type="NCBI Taxonomy" id="685828"/>
    <lineage>
        <taxon>Bacteria</taxon>
        <taxon>Bacillati</taxon>
        <taxon>Armatimonadota</taxon>
        <taxon>Armatimonadia</taxon>
        <taxon>Armatimonadales</taxon>
        <taxon>Armatimonadaceae</taxon>
        <taxon>Armatimonas</taxon>
    </lineage>
</organism>
<feature type="domain" description="Type II/III secretion system secretin-like" evidence="2">
    <location>
        <begin position="52"/>
        <end position="147"/>
    </location>
</feature>
<name>A0A7W9W3C9_ARMRO</name>
<comment type="similarity">
    <text evidence="1">Belongs to the bacterial secretin family.</text>
</comment>
<reference evidence="3 4" key="1">
    <citation type="submission" date="2020-08" db="EMBL/GenBank/DDBJ databases">
        <title>Genomic Encyclopedia of Type Strains, Phase IV (KMG-IV): sequencing the most valuable type-strain genomes for metagenomic binning, comparative biology and taxonomic classification.</title>
        <authorList>
            <person name="Goeker M."/>
        </authorList>
    </citation>
    <scope>NUCLEOTIDE SEQUENCE [LARGE SCALE GENOMIC DNA]</scope>
    <source>
        <strain evidence="3 4">DSM 23562</strain>
    </source>
</reference>
<dbReference type="RefSeq" id="WP_184191713.1">
    <property type="nucleotide sequence ID" value="NZ_JACHGW010000001.1"/>
</dbReference>
<evidence type="ECO:0000256" key="1">
    <source>
        <dbReference type="RuleBase" id="RU004003"/>
    </source>
</evidence>
<sequence>MLLIPVFVALGTLAQGPTSPSTLLPGFTVTTKVLEVPEATKVTLENITRLPNAKTVVQPSVSMLAGNEGKTAILSQLEYPITETAKGQAQWGWSIAATPTEEKDGTIRLAFQLEHSFLAGYNGTLPTITRRSVQTTYRLKSGESFLLPLGKGENKAPLYALVSVTRDRR</sequence>
<dbReference type="GO" id="GO:0009306">
    <property type="term" value="P:protein secretion"/>
    <property type="evidence" value="ECO:0007669"/>
    <property type="project" value="InterPro"/>
</dbReference>
<gene>
    <name evidence="3" type="ORF">HNQ39_000036</name>
</gene>
<dbReference type="InterPro" id="IPR004846">
    <property type="entry name" value="T2SS/T3SS_dom"/>
</dbReference>
<evidence type="ECO:0000259" key="2">
    <source>
        <dbReference type="Pfam" id="PF00263"/>
    </source>
</evidence>